<gene>
    <name evidence="3 5" type="primary">menH</name>
    <name evidence="5" type="ORF">H9649_13015</name>
</gene>
<name>A0ABR8UBX7_9BACL</name>
<evidence type="ECO:0000256" key="3">
    <source>
        <dbReference type="HAMAP-Rule" id="MF_01660"/>
    </source>
</evidence>
<comment type="subunit">
    <text evidence="3">Monomer.</text>
</comment>
<dbReference type="PANTHER" id="PTHR42916">
    <property type="entry name" value="2-SUCCINYL-5-ENOLPYRUVYL-6-HYDROXY-3-CYCLOHEXENE-1-CARBOXYLATE SYNTHASE"/>
    <property type="match status" value="1"/>
</dbReference>
<keyword evidence="2 3" id="KW-0456">Lyase</keyword>
<dbReference type="InterPro" id="IPR022485">
    <property type="entry name" value="SHCHC_synthase_MenH"/>
</dbReference>
<proteinExistence type="inferred from homology"/>
<dbReference type="RefSeq" id="WP_191695339.1">
    <property type="nucleotide sequence ID" value="NZ_JACSQN010000012.1"/>
</dbReference>
<comment type="pathway">
    <text evidence="3">Quinol/quinone metabolism; 1,4-dihydroxy-2-naphthoate biosynthesis; 1,4-dihydroxy-2-naphthoate from chorismate: step 3/7.</text>
</comment>
<keyword evidence="6" id="KW-1185">Reference proteome</keyword>
<dbReference type="HAMAP" id="MF_01660">
    <property type="entry name" value="MenH"/>
    <property type="match status" value="1"/>
</dbReference>
<organism evidence="5 6">
    <name type="scientific">Sporosarcina quadrami</name>
    <dbReference type="NCBI Taxonomy" id="2762234"/>
    <lineage>
        <taxon>Bacteria</taxon>
        <taxon>Bacillati</taxon>
        <taxon>Bacillota</taxon>
        <taxon>Bacilli</taxon>
        <taxon>Bacillales</taxon>
        <taxon>Caryophanaceae</taxon>
        <taxon>Sporosarcina</taxon>
    </lineage>
</organism>
<dbReference type="Proteomes" id="UP000626786">
    <property type="component" value="Unassembled WGS sequence"/>
</dbReference>
<dbReference type="Gene3D" id="3.40.50.1820">
    <property type="entry name" value="alpha/beta hydrolase"/>
    <property type="match status" value="1"/>
</dbReference>
<evidence type="ECO:0000313" key="6">
    <source>
        <dbReference type="Proteomes" id="UP000626786"/>
    </source>
</evidence>
<evidence type="ECO:0000313" key="5">
    <source>
        <dbReference type="EMBL" id="MBD7985510.1"/>
    </source>
</evidence>
<dbReference type="PRINTS" id="PR00111">
    <property type="entry name" value="ABHYDROLASE"/>
</dbReference>
<keyword evidence="1 3" id="KW-0474">Menaquinone biosynthesis</keyword>
<feature type="domain" description="AB hydrolase-1" evidence="4">
    <location>
        <begin position="24"/>
        <end position="260"/>
    </location>
</feature>
<dbReference type="PANTHER" id="PTHR42916:SF1">
    <property type="entry name" value="PROTEIN PHYLLO, CHLOROPLASTIC"/>
    <property type="match status" value="1"/>
</dbReference>
<comment type="caution">
    <text evidence="5">The sequence shown here is derived from an EMBL/GenBank/DDBJ whole genome shotgun (WGS) entry which is preliminary data.</text>
</comment>
<dbReference type="NCBIfam" id="TIGR03695">
    <property type="entry name" value="menH_SHCHC"/>
    <property type="match status" value="1"/>
</dbReference>
<comment type="function">
    <text evidence="3">Catalyzes a proton abstraction reaction that results in 2,5-elimination of pyruvate from 2-succinyl-5-enolpyruvyl-6-hydroxy-3-cyclohexene-1-carboxylate (SEPHCHC) and the formation of 2-succinyl-6-hydroxy-2,4-cyclohexadiene-1-carboxylate (SHCHC).</text>
</comment>
<evidence type="ECO:0000259" key="4">
    <source>
        <dbReference type="Pfam" id="PF00561"/>
    </source>
</evidence>
<dbReference type="EC" id="4.2.99.20" evidence="3"/>
<comment type="pathway">
    <text evidence="3">Quinol/quinone metabolism; menaquinone biosynthesis.</text>
</comment>
<dbReference type="SUPFAM" id="SSF53474">
    <property type="entry name" value="alpha/beta-Hydrolases"/>
    <property type="match status" value="1"/>
</dbReference>
<dbReference type="InterPro" id="IPR000073">
    <property type="entry name" value="AB_hydrolase_1"/>
</dbReference>
<comment type="catalytic activity">
    <reaction evidence="3">
        <text>5-enolpyruvoyl-6-hydroxy-2-succinyl-cyclohex-3-ene-1-carboxylate = (1R,6R)-6-hydroxy-2-succinyl-cyclohexa-2,4-diene-1-carboxylate + pyruvate</text>
        <dbReference type="Rhea" id="RHEA:25597"/>
        <dbReference type="ChEBI" id="CHEBI:15361"/>
        <dbReference type="ChEBI" id="CHEBI:58689"/>
        <dbReference type="ChEBI" id="CHEBI:58818"/>
        <dbReference type="EC" id="4.2.99.20"/>
    </reaction>
</comment>
<evidence type="ECO:0000256" key="1">
    <source>
        <dbReference type="ARBA" id="ARBA00022428"/>
    </source>
</evidence>
<comment type="similarity">
    <text evidence="3">Belongs to the AB hydrolase superfamily. MenH family.</text>
</comment>
<dbReference type="InterPro" id="IPR029058">
    <property type="entry name" value="AB_hydrolase_fold"/>
</dbReference>
<dbReference type="GO" id="GO:0070205">
    <property type="term" value="F:2-succinyl-6-hydroxy-2,4-cyclohexadiene-1-carboxylate synthase activity"/>
    <property type="evidence" value="ECO:0007669"/>
    <property type="project" value="UniProtKB-EC"/>
</dbReference>
<sequence>MTKRNVPIRGQSIYVEIEGEEHLPTVVFLHGFTGSTSTWMDVRRHLAGSYRTVAVDLTGHGKTSIPDDPERYGMKEQLTDLNELFNELNMQAFHLVGYSMGGRIALGYTVEYPEKVNALILESSSPGLEDEADRHTRKAADRLLAKKIMDNGLKSFVNSWENIPLFNSQKALPTEQREQIRQERLSQTEKGLSNSLLGIGTGSQPSYWHMLDSIRKPVLLLTGELDEKFVNIAMEMKKRVPSWKHTVVSDAGHAIHVEKPSLFATMIKDYMNELH</sequence>
<reference evidence="5 6" key="1">
    <citation type="submission" date="2020-08" db="EMBL/GenBank/DDBJ databases">
        <title>A Genomic Blueprint of the Chicken Gut Microbiome.</title>
        <authorList>
            <person name="Gilroy R."/>
            <person name="Ravi A."/>
            <person name="Getino M."/>
            <person name="Pursley I."/>
            <person name="Horton D.L."/>
            <person name="Alikhan N.-F."/>
            <person name="Baker D."/>
            <person name="Gharbi K."/>
            <person name="Hall N."/>
            <person name="Watson M."/>
            <person name="Adriaenssens E.M."/>
            <person name="Foster-Nyarko E."/>
            <person name="Jarju S."/>
            <person name="Secka A."/>
            <person name="Antonio M."/>
            <person name="Oren A."/>
            <person name="Chaudhuri R."/>
            <person name="La Ragione R.M."/>
            <person name="Hildebrand F."/>
            <person name="Pallen M.J."/>
        </authorList>
    </citation>
    <scope>NUCLEOTIDE SEQUENCE [LARGE SCALE GENOMIC DNA]</scope>
    <source>
        <strain evidence="5 6">Sa2YVA2</strain>
    </source>
</reference>
<dbReference type="Pfam" id="PF00561">
    <property type="entry name" value="Abhydrolase_1"/>
    <property type="match status" value="1"/>
</dbReference>
<accession>A0ABR8UBX7</accession>
<dbReference type="EMBL" id="JACSQN010000012">
    <property type="protein sequence ID" value="MBD7985510.1"/>
    <property type="molecule type" value="Genomic_DNA"/>
</dbReference>
<protein>
    <recommendedName>
        <fullName evidence="3">Putative 2-succinyl-6-hydroxy-2,4-cyclohexadiene-1-carboxylate synthase</fullName>
        <shortName evidence="3">SHCHC synthase</shortName>
        <ecNumber evidence="3">4.2.99.20</ecNumber>
    </recommendedName>
</protein>
<evidence type="ECO:0000256" key="2">
    <source>
        <dbReference type="ARBA" id="ARBA00023239"/>
    </source>
</evidence>